<name>A0A557QJU0_9RHOO</name>
<accession>A0A557QJU0</accession>
<proteinExistence type="predicted"/>
<keyword evidence="2" id="KW-1185">Reference proteome</keyword>
<organism evidence="1 2">
    <name type="scientific">Denitromonas halophila</name>
    <dbReference type="NCBI Taxonomy" id="1629404"/>
    <lineage>
        <taxon>Bacteria</taxon>
        <taxon>Pseudomonadati</taxon>
        <taxon>Pseudomonadota</taxon>
        <taxon>Betaproteobacteria</taxon>
        <taxon>Rhodocyclales</taxon>
        <taxon>Zoogloeaceae</taxon>
        <taxon>Denitromonas</taxon>
    </lineage>
</organism>
<evidence type="ECO:0000313" key="2">
    <source>
        <dbReference type="Proteomes" id="UP000319502"/>
    </source>
</evidence>
<comment type="caution">
    <text evidence="1">The sequence shown here is derived from an EMBL/GenBank/DDBJ whole genome shotgun (WGS) entry which is preliminary data.</text>
</comment>
<protein>
    <submittedName>
        <fullName evidence="1">Uncharacterized protein</fullName>
    </submittedName>
</protein>
<dbReference type="Proteomes" id="UP000319502">
    <property type="component" value="Unassembled WGS sequence"/>
</dbReference>
<dbReference type="AlphaFoldDB" id="A0A557QJU0"/>
<gene>
    <name evidence="1" type="ORF">FHP91_15340</name>
</gene>
<dbReference type="RefSeq" id="WP_144310416.1">
    <property type="nucleotide sequence ID" value="NZ_VMNK01000015.1"/>
</dbReference>
<sequence length="85" mass="9960">MSTGFFEEEYESNITLAKKRLSEAVDRCEYLSSLPRLDPEAIREEQFIILTLERSLTMDEFQRKIRSINQLIDANRAEQKAMSSK</sequence>
<evidence type="ECO:0000313" key="1">
    <source>
        <dbReference type="EMBL" id="TVO53171.1"/>
    </source>
</evidence>
<reference evidence="1 2" key="1">
    <citation type="submission" date="2019-07" db="EMBL/GenBank/DDBJ databases">
        <title>The pathways for chlorine oxyanion respiration interact through the shared metabolite chlorate.</title>
        <authorList>
            <person name="Barnum T.P."/>
            <person name="Cheng Y."/>
            <person name="Hill K.A."/>
            <person name="Lucas L.N."/>
            <person name="Carlson H.K."/>
            <person name="Coates J.D."/>
        </authorList>
    </citation>
    <scope>NUCLEOTIDE SEQUENCE [LARGE SCALE GENOMIC DNA]</scope>
    <source>
        <strain evidence="1 2">SFB-3</strain>
    </source>
</reference>
<dbReference type="EMBL" id="VMNK01000015">
    <property type="protein sequence ID" value="TVO53171.1"/>
    <property type="molecule type" value="Genomic_DNA"/>
</dbReference>